<keyword evidence="1" id="KW-0472">Membrane</keyword>
<keyword evidence="1" id="KW-1133">Transmembrane helix</keyword>
<name>B8F1Q2_BORGR</name>
<reference evidence="2 3" key="1">
    <citation type="journal article" date="2011" name="J. Bacteriol.">
        <title>Whole-genome sequences of two Borrelia afzelii and two Borrelia garinii Lyme disease agent isolates.</title>
        <authorList>
            <person name="Casjens S.R."/>
            <person name="Mongodin E.F."/>
            <person name="Qiu W.-G."/>
            <person name="Dunn J.J."/>
            <person name="Luft B.J."/>
            <person name="Fraser-Liggett C.M."/>
            <person name="Schutzer S.E."/>
        </authorList>
    </citation>
    <scope>NUCLEOTIDE SEQUENCE [LARGE SCALE GENOMIC DNA]</scope>
    <source>
        <strain evidence="2 3">PBr</strain>
    </source>
</reference>
<dbReference type="AlphaFoldDB" id="B8F1Q2"/>
<proteinExistence type="predicted"/>
<dbReference type="EMBL" id="CP001309">
    <property type="protein sequence ID" value="ACL34855.1"/>
    <property type="molecule type" value="Genomic_DNA"/>
</dbReference>
<evidence type="ECO:0000313" key="2">
    <source>
        <dbReference type="EMBL" id="ACL34855.1"/>
    </source>
</evidence>
<gene>
    <name evidence="2" type="ORF">BGAPBR_D0004</name>
</gene>
<feature type="transmembrane region" description="Helical" evidence="1">
    <location>
        <begin position="15"/>
        <end position="33"/>
    </location>
</feature>
<feature type="transmembrane region" description="Helical" evidence="1">
    <location>
        <begin position="54"/>
        <end position="72"/>
    </location>
</feature>
<protein>
    <submittedName>
        <fullName evidence="2">Uncharacterized protein</fullName>
    </submittedName>
</protein>
<accession>B8F1Q2</accession>
<organism evidence="2 3">
    <name type="scientific">Borreliella garinii PBr</name>
    <dbReference type="NCBI Taxonomy" id="498743"/>
    <lineage>
        <taxon>Bacteria</taxon>
        <taxon>Pseudomonadati</taxon>
        <taxon>Spirochaetota</taxon>
        <taxon>Spirochaetia</taxon>
        <taxon>Spirochaetales</taxon>
        <taxon>Borreliaceae</taxon>
        <taxon>Borreliella</taxon>
    </lineage>
</organism>
<sequence length="73" mass="9201">MFLRRSIQSFSMRKYLIIDSLVYIIILYLSFYSKINKGFMEISIFNRLLIRHNTYFKTFLFYLWVRIFYLNYN</sequence>
<keyword evidence="3" id="KW-1185">Reference proteome</keyword>
<dbReference type="Proteomes" id="UP000006103">
    <property type="component" value="Plasmid PBr_lp17"/>
</dbReference>
<evidence type="ECO:0000256" key="1">
    <source>
        <dbReference type="SAM" id="Phobius"/>
    </source>
</evidence>
<evidence type="ECO:0000313" key="3">
    <source>
        <dbReference type="Proteomes" id="UP000006103"/>
    </source>
</evidence>
<keyword evidence="1" id="KW-0812">Transmembrane</keyword>
<keyword evidence="2" id="KW-0614">Plasmid</keyword>
<geneLocation type="plasmid" evidence="2 3">
    <name>PBr_lp17</name>
</geneLocation>